<proteinExistence type="predicted"/>
<feature type="transmembrane region" description="Helical" evidence="1">
    <location>
        <begin position="6"/>
        <end position="24"/>
    </location>
</feature>
<evidence type="ECO:0000256" key="1">
    <source>
        <dbReference type="SAM" id="Phobius"/>
    </source>
</evidence>
<evidence type="ECO:0000313" key="3">
    <source>
        <dbReference type="Proteomes" id="UP001190700"/>
    </source>
</evidence>
<dbReference type="Proteomes" id="UP001190700">
    <property type="component" value="Unassembled WGS sequence"/>
</dbReference>
<dbReference type="AlphaFoldDB" id="A0AAE0FI63"/>
<keyword evidence="1" id="KW-0472">Membrane</keyword>
<name>A0AAE0FI63_9CHLO</name>
<feature type="transmembrane region" description="Helical" evidence="1">
    <location>
        <begin position="31"/>
        <end position="53"/>
    </location>
</feature>
<keyword evidence="3" id="KW-1185">Reference proteome</keyword>
<sequence>DLGSFFFTMAILCIQFAMCGHILYGDRFEEYSSAGGSIFNMFVFIIAGDWGLINPVFYPGRLGYEYSPLEWLVVWVYIQSNILITFLTLLNMLMAILGDAQGEVKDFGGRMSRKAGGLFTADDHGLYEAPGFFEEALEMVFQRPPPAKVMKMFTTLIEQCDEEGAASPGAKGVASKLGRLWSIVATSIPMGGFKKGSNSSPNSHVEISSIARDYDEEQRGALMELHAALLTLQTTRHMEPYIFDITFFNMKPVVRYGLAIVTKELFEQYWRIKKEKEEEEEVQQSKLAKSCGAMGSELEHLKVMMQKQTSHVEQQVARVGKLLEMWGC</sequence>
<keyword evidence="1" id="KW-0812">Transmembrane</keyword>
<reference evidence="2 3" key="1">
    <citation type="journal article" date="2015" name="Genome Biol. Evol.">
        <title>Comparative Genomics of a Bacterivorous Green Alga Reveals Evolutionary Causalities and Consequences of Phago-Mixotrophic Mode of Nutrition.</title>
        <authorList>
            <person name="Burns J.A."/>
            <person name="Paasch A."/>
            <person name="Narechania A."/>
            <person name="Kim E."/>
        </authorList>
    </citation>
    <scope>NUCLEOTIDE SEQUENCE [LARGE SCALE GENOMIC DNA]</scope>
    <source>
        <strain evidence="2 3">PLY_AMNH</strain>
    </source>
</reference>
<keyword evidence="1" id="KW-1133">Transmembrane helix</keyword>
<evidence type="ECO:0000313" key="2">
    <source>
        <dbReference type="EMBL" id="KAK3259905.1"/>
    </source>
</evidence>
<protein>
    <recommendedName>
        <fullName evidence="4">Ion transport domain-containing protein</fullName>
    </recommendedName>
</protein>
<evidence type="ECO:0008006" key="4">
    <source>
        <dbReference type="Google" id="ProtNLM"/>
    </source>
</evidence>
<comment type="caution">
    <text evidence="2">The sequence shown here is derived from an EMBL/GenBank/DDBJ whole genome shotgun (WGS) entry which is preliminary data.</text>
</comment>
<gene>
    <name evidence="2" type="ORF">CYMTET_31115</name>
</gene>
<feature type="transmembrane region" description="Helical" evidence="1">
    <location>
        <begin position="73"/>
        <end position="97"/>
    </location>
</feature>
<feature type="non-terminal residue" evidence="2">
    <location>
        <position position="1"/>
    </location>
</feature>
<dbReference type="EMBL" id="LGRX02018376">
    <property type="protein sequence ID" value="KAK3259905.1"/>
    <property type="molecule type" value="Genomic_DNA"/>
</dbReference>
<dbReference type="Gene3D" id="1.10.287.70">
    <property type="match status" value="1"/>
</dbReference>
<accession>A0AAE0FI63</accession>
<organism evidence="2 3">
    <name type="scientific">Cymbomonas tetramitiformis</name>
    <dbReference type="NCBI Taxonomy" id="36881"/>
    <lineage>
        <taxon>Eukaryota</taxon>
        <taxon>Viridiplantae</taxon>
        <taxon>Chlorophyta</taxon>
        <taxon>Pyramimonadophyceae</taxon>
        <taxon>Pyramimonadales</taxon>
        <taxon>Pyramimonadaceae</taxon>
        <taxon>Cymbomonas</taxon>
    </lineage>
</organism>